<evidence type="ECO:0000256" key="1">
    <source>
        <dbReference type="ARBA" id="ARBA00004429"/>
    </source>
</evidence>
<feature type="domain" description="Fatty acid desaturase" evidence="13">
    <location>
        <begin position="103"/>
        <end position="331"/>
    </location>
</feature>
<evidence type="ECO:0000313" key="14">
    <source>
        <dbReference type="EMBL" id="KAF6003089.1"/>
    </source>
</evidence>
<reference evidence="14 15" key="1">
    <citation type="journal article" date="2020" name="J. Phycol.">
        <title>Comparative genome analysis reveals Cyanidiococcus gen. nov., a new extremophilic red algal genus sister to Cyanidioschyzon (Cyanidioschyzonaceae, Rhodophyta).</title>
        <authorList>
            <person name="Liu S.-L."/>
            <person name="Chiang Y.-R."/>
            <person name="Yoon H.S."/>
            <person name="Fu H.-Y."/>
        </authorList>
    </citation>
    <scope>NUCLEOTIDE SEQUENCE [LARGE SCALE GENOMIC DNA]</scope>
    <source>
        <strain evidence="14 15">THAL066</strain>
    </source>
</reference>
<keyword evidence="9" id="KW-0408">Iron</keyword>
<dbReference type="GO" id="GO:0005886">
    <property type="term" value="C:plasma membrane"/>
    <property type="evidence" value="ECO:0007669"/>
    <property type="project" value="UniProtKB-SubCell"/>
</dbReference>
<evidence type="ECO:0000259" key="13">
    <source>
        <dbReference type="Pfam" id="PF00487"/>
    </source>
</evidence>
<feature type="transmembrane region" description="Helical" evidence="12">
    <location>
        <begin position="30"/>
        <end position="50"/>
    </location>
</feature>
<keyword evidence="10" id="KW-0503">Monooxygenase</keyword>
<sequence length="358" mass="41187">MVRPAVAYCVAYIVPLVSFLSFLSKRWSTAYAAIFLAFVLIPILDVALGLDEENPTKEELSPRRECFSYRLVIYFWPIVQWSFLLWAANVVAKDVSLSAGSFVGLGVTAGLLAAQGINVSHELFHKRNRFEQMLGKCILVSVCYGHFYIEHVYGHHKRVATPEDPATARYGESFYAFLPRTLVGSLVSAWRIEGKRLARRGQVVWSIRNEMLRFCIGSAVWFSAIWFLYGFRACRLFLLHSCVAIILLEMVNYIEHYGLERAVMEVLSSGEKVYEPVSNFHSWNSSHRLTNYVLFKLQRHADHHTHAIRPYHLLHTTTDSPQLPAGYPTMIILLLFPPIWRRIMHPILERNDAREELI</sequence>
<dbReference type="OrthoDB" id="507375at2759"/>
<keyword evidence="8" id="KW-0560">Oxidoreductase</keyword>
<comment type="caution">
    <text evidence="14">The sequence shown here is derived from an EMBL/GenBank/DDBJ whole genome shotgun (WGS) entry which is preliminary data.</text>
</comment>
<dbReference type="EMBL" id="VWRR01000008">
    <property type="protein sequence ID" value="KAF6003089.1"/>
    <property type="molecule type" value="Genomic_DNA"/>
</dbReference>
<keyword evidence="6" id="KW-0479">Metal-binding</keyword>
<dbReference type="PANTHER" id="PTHR38674">
    <property type="entry name" value="ALKANE 1-MONOOXYGENASE 1"/>
    <property type="match status" value="1"/>
</dbReference>
<evidence type="ECO:0000256" key="4">
    <source>
        <dbReference type="ARBA" id="ARBA00022519"/>
    </source>
</evidence>
<dbReference type="GO" id="GO:0046872">
    <property type="term" value="F:metal ion binding"/>
    <property type="evidence" value="ECO:0007669"/>
    <property type="project" value="UniProtKB-KW"/>
</dbReference>
<evidence type="ECO:0000256" key="9">
    <source>
        <dbReference type="ARBA" id="ARBA00023004"/>
    </source>
</evidence>
<feature type="transmembrane region" description="Helical" evidence="12">
    <location>
        <begin position="211"/>
        <end position="231"/>
    </location>
</feature>
<keyword evidence="15" id="KW-1185">Reference proteome</keyword>
<keyword evidence="3" id="KW-1003">Cell membrane</keyword>
<keyword evidence="5 12" id="KW-0812">Transmembrane</keyword>
<evidence type="ECO:0000256" key="11">
    <source>
        <dbReference type="ARBA" id="ARBA00023136"/>
    </source>
</evidence>
<feature type="transmembrane region" description="Helical" evidence="12">
    <location>
        <begin position="5"/>
        <end position="24"/>
    </location>
</feature>
<gene>
    <name evidence="14" type="ORF">F1559_003957</name>
</gene>
<evidence type="ECO:0000313" key="15">
    <source>
        <dbReference type="Proteomes" id="UP000530660"/>
    </source>
</evidence>
<feature type="transmembrane region" description="Helical" evidence="12">
    <location>
        <begin position="71"/>
        <end position="89"/>
    </location>
</feature>
<name>A0A7J7IK72_9RHOD</name>
<comment type="similarity">
    <text evidence="2">Belongs to the fatty acid desaturase type 1 family. AlkB subfamily.</text>
</comment>
<evidence type="ECO:0000256" key="8">
    <source>
        <dbReference type="ARBA" id="ARBA00023002"/>
    </source>
</evidence>
<dbReference type="AlphaFoldDB" id="A0A7J7IK72"/>
<evidence type="ECO:0000256" key="7">
    <source>
        <dbReference type="ARBA" id="ARBA00022989"/>
    </source>
</evidence>
<evidence type="ECO:0000256" key="12">
    <source>
        <dbReference type="SAM" id="Phobius"/>
    </source>
</evidence>
<dbReference type="PANTHER" id="PTHR38674:SF1">
    <property type="entry name" value="ALKANE 1-MONOOXYGENASE 1"/>
    <property type="match status" value="1"/>
</dbReference>
<dbReference type="GO" id="GO:0004497">
    <property type="term" value="F:monooxygenase activity"/>
    <property type="evidence" value="ECO:0007669"/>
    <property type="project" value="UniProtKB-KW"/>
</dbReference>
<keyword evidence="7 12" id="KW-1133">Transmembrane helix</keyword>
<dbReference type="CDD" id="cd03512">
    <property type="entry name" value="Alkane-hydroxylase"/>
    <property type="match status" value="1"/>
</dbReference>
<evidence type="ECO:0000256" key="6">
    <source>
        <dbReference type="ARBA" id="ARBA00022723"/>
    </source>
</evidence>
<evidence type="ECO:0000256" key="2">
    <source>
        <dbReference type="ARBA" id="ARBA00010823"/>
    </source>
</evidence>
<dbReference type="InterPro" id="IPR005804">
    <property type="entry name" value="FA_desaturase_dom"/>
</dbReference>
<evidence type="ECO:0000256" key="10">
    <source>
        <dbReference type="ARBA" id="ARBA00023033"/>
    </source>
</evidence>
<proteinExistence type="inferred from homology"/>
<keyword evidence="4" id="KW-0997">Cell inner membrane</keyword>
<organism evidence="14 15">
    <name type="scientific">Cyanidiococcus yangmingshanensis</name>
    <dbReference type="NCBI Taxonomy" id="2690220"/>
    <lineage>
        <taxon>Eukaryota</taxon>
        <taxon>Rhodophyta</taxon>
        <taxon>Bangiophyceae</taxon>
        <taxon>Cyanidiales</taxon>
        <taxon>Cyanidiaceae</taxon>
        <taxon>Cyanidiococcus</taxon>
    </lineage>
</organism>
<dbReference type="InterPro" id="IPR033885">
    <property type="entry name" value="AlkB/XylM"/>
</dbReference>
<dbReference type="Proteomes" id="UP000530660">
    <property type="component" value="Unassembled WGS sequence"/>
</dbReference>
<keyword evidence="11 12" id="KW-0472">Membrane</keyword>
<protein>
    <recommendedName>
        <fullName evidence="13">Fatty acid desaturase domain-containing protein</fullName>
    </recommendedName>
</protein>
<accession>A0A7J7IK72</accession>
<comment type="subcellular location">
    <subcellularLocation>
        <location evidence="1">Cell inner membrane</location>
        <topology evidence="1">Multi-pass membrane protein</topology>
    </subcellularLocation>
</comment>
<evidence type="ECO:0000256" key="5">
    <source>
        <dbReference type="ARBA" id="ARBA00022692"/>
    </source>
</evidence>
<feature type="transmembrane region" description="Helical" evidence="12">
    <location>
        <begin position="95"/>
        <end position="114"/>
    </location>
</feature>
<dbReference type="Pfam" id="PF00487">
    <property type="entry name" value="FA_desaturase"/>
    <property type="match status" value="1"/>
</dbReference>
<evidence type="ECO:0000256" key="3">
    <source>
        <dbReference type="ARBA" id="ARBA00022475"/>
    </source>
</evidence>
<dbReference type="GO" id="GO:0006629">
    <property type="term" value="P:lipid metabolic process"/>
    <property type="evidence" value="ECO:0007669"/>
    <property type="project" value="InterPro"/>
</dbReference>